<evidence type="ECO:0000256" key="2">
    <source>
        <dbReference type="SAM" id="Phobius"/>
    </source>
</evidence>
<evidence type="ECO:0000256" key="1">
    <source>
        <dbReference type="SAM" id="MobiDB-lite"/>
    </source>
</evidence>
<keyword evidence="4" id="KW-1185">Reference proteome</keyword>
<accession>A0ABN9ND36</accession>
<feature type="region of interest" description="Disordered" evidence="1">
    <location>
        <begin position="275"/>
        <end position="349"/>
    </location>
</feature>
<proteinExistence type="predicted"/>
<keyword evidence="2" id="KW-1133">Transmembrane helix</keyword>
<feature type="transmembrane region" description="Helical" evidence="2">
    <location>
        <begin position="91"/>
        <end position="113"/>
    </location>
</feature>
<organism evidence="3 4">
    <name type="scientific">[Mycobacterium] holstebronense</name>
    <dbReference type="NCBI Taxonomy" id="3064288"/>
    <lineage>
        <taxon>Bacteria</taxon>
        <taxon>Bacillati</taxon>
        <taxon>Actinomycetota</taxon>
        <taxon>Actinomycetes</taxon>
        <taxon>Mycobacteriales</taxon>
        <taxon>Mycobacteriaceae</taxon>
        <taxon>Mycolicibacterium</taxon>
    </lineage>
</organism>
<evidence type="ECO:0000313" key="4">
    <source>
        <dbReference type="Proteomes" id="UP001190464"/>
    </source>
</evidence>
<evidence type="ECO:0000313" key="3">
    <source>
        <dbReference type="EMBL" id="CAJ1502567.1"/>
    </source>
</evidence>
<feature type="transmembrane region" description="Helical" evidence="2">
    <location>
        <begin position="63"/>
        <end position="84"/>
    </location>
</feature>
<feature type="transmembrane region" description="Helical" evidence="2">
    <location>
        <begin position="15"/>
        <end position="35"/>
    </location>
</feature>
<sequence>MLEWFRDDIVGRGRLPLLGCLLAFLVTFLVTRSVVRYIRSQAANPGPPRWWQPRNLHFGSKHIHHVVFGVVLVMVAGVTLVAAGPNAHEPAFSLAAIAFGIGAALVLDEYALILHLSDVYWEEDGRASVDAVFAAAAVTGLLVLGFHPLTFVLSSWHDTSSPLIHAGVIVSLVMALPLGVMVLLKGKVWTGLIGMFFFPLLVVGAVRLSRPHAPWARWRYLPDRARMHRALERERRLRRPVIAAKLWLQDAVAGRPQVPDERAVDAELDREVREASAPTVQFMAPRQQVPIGRPPVRPPARPPVRPGPASGSAGRSGPNRAVSDASAPTRPFSAPLSSPRIHRPGRPWQ</sequence>
<feature type="transmembrane region" description="Helical" evidence="2">
    <location>
        <begin position="189"/>
        <end position="209"/>
    </location>
</feature>
<feature type="transmembrane region" description="Helical" evidence="2">
    <location>
        <begin position="133"/>
        <end position="156"/>
    </location>
</feature>
<evidence type="ECO:0008006" key="5">
    <source>
        <dbReference type="Google" id="ProtNLM"/>
    </source>
</evidence>
<feature type="transmembrane region" description="Helical" evidence="2">
    <location>
        <begin position="163"/>
        <end position="183"/>
    </location>
</feature>
<dbReference type="EMBL" id="OY726398">
    <property type="protein sequence ID" value="CAJ1502567.1"/>
    <property type="molecule type" value="Genomic_DNA"/>
</dbReference>
<feature type="compositionally biased region" description="Low complexity" evidence="1">
    <location>
        <begin position="307"/>
        <end position="321"/>
    </location>
</feature>
<keyword evidence="2" id="KW-0812">Transmembrane</keyword>
<gene>
    <name evidence="3" type="ORF">MU0102_001772</name>
</gene>
<protein>
    <recommendedName>
        <fullName evidence="5">Integral membrane protein</fullName>
    </recommendedName>
</protein>
<name>A0ABN9ND36_9MYCO</name>
<dbReference type="Proteomes" id="UP001190464">
    <property type="component" value="Chromosome"/>
</dbReference>
<feature type="compositionally biased region" description="Pro residues" evidence="1">
    <location>
        <begin position="292"/>
        <end position="306"/>
    </location>
</feature>
<keyword evidence="2" id="KW-0472">Membrane</keyword>
<reference evidence="3 4" key="1">
    <citation type="submission" date="2023-08" db="EMBL/GenBank/DDBJ databases">
        <authorList>
            <person name="Folkvardsen B D."/>
            <person name="Norman A."/>
        </authorList>
    </citation>
    <scope>NUCLEOTIDE SEQUENCE [LARGE SCALE GENOMIC DNA]</scope>
    <source>
        <strain evidence="3 4">Mu0102</strain>
    </source>
</reference>
<feature type="compositionally biased region" description="Basic residues" evidence="1">
    <location>
        <begin position="340"/>
        <end position="349"/>
    </location>
</feature>